<reference evidence="4 5" key="1">
    <citation type="submission" date="2025-04" db="UniProtKB">
        <authorList>
            <consortium name="RefSeq"/>
        </authorList>
    </citation>
    <scope>IDENTIFICATION</scope>
    <source>
        <tissue evidence="4 5">Sperm</tissue>
    </source>
</reference>
<dbReference type="Proteomes" id="UP001318040">
    <property type="component" value="Chromosome 21"/>
</dbReference>
<accession>A0AAJ7TC53</accession>
<evidence type="ECO:0000313" key="5">
    <source>
        <dbReference type="RefSeq" id="XP_032814245.1"/>
    </source>
</evidence>
<dbReference type="KEGG" id="pmrn:116944625"/>
<organism evidence="3 5">
    <name type="scientific">Petromyzon marinus</name>
    <name type="common">Sea lamprey</name>
    <dbReference type="NCBI Taxonomy" id="7757"/>
    <lineage>
        <taxon>Eukaryota</taxon>
        <taxon>Metazoa</taxon>
        <taxon>Chordata</taxon>
        <taxon>Craniata</taxon>
        <taxon>Vertebrata</taxon>
        <taxon>Cyclostomata</taxon>
        <taxon>Hyperoartia</taxon>
        <taxon>Petromyzontiformes</taxon>
        <taxon>Petromyzontidae</taxon>
        <taxon>Petromyzon</taxon>
    </lineage>
</organism>
<protein>
    <submittedName>
        <fullName evidence="4 5">T-complex protein 11-like protein 1</fullName>
    </submittedName>
</protein>
<comment type="similarity">
    <text evidence="1">Belongs to the TCP11 family.</text>
</comment>
<dbReference type="AlphaFoldDB" id="A0AAJ7TC53"/>
<dbReference type="Pfam" id="PF05794">
    <property type="entry name" value="Tcp11"/>
    <property type="match status" value="1"/>
</dbReference>
<sequence>MLRDEPGDSAAVSEDGEMESPSAGSGSGSPPESPPGLVSPDVHTATRSLEKMILAHEIALDPDFSLQRHAPADGSLEKAVTEAMHKAFWDILETELSRDPPEFSGALRLMGEIQETLLSLLPSPTRRSPLPESLDAGLLTQQAKAGTLDVVEVGDSVVRTMARLCAPVRDADVRALARLAEDAAGDKGRKDVKTAVSLYREIFRVLDLMKQDYANFSIRCVRPWLQADAGRYEQSQFDRFLRDEPNALELTRRWLAAAVSHTPSRASVFTPDATARTPGVVTPVLDPSVVLSQAFLDLLAWEPGEPYPETVAADRGRLEEAAGHVRRLRVQASVLLVVRGGGWARELLRGQHAFLAHAKHVVDALTQGACHPPAMLAEALGAVSEQLDVDLCRLAEQRGLHETPAAARAALCGQIRDLCKPGNPVASLVASRVNDYLKGVVEGRSSIPMPGGLAPVGPELENVAMKYARLVMHNRNVFGTHYLRILCGLIVSPAQAGLPGKA</sequence>
<gene>
    <name evidence="4 5" type="primary">LOC116944625</name>
</gene>
<dbReference type="GO" id="GO:0007165">
    <property type="term" value="P:signal transduction"/>
    <property type="evidence" value="ECO:0007669"/>
    <property type="project" value="TreeGrafter"/>
</dbReference>
<name>A0AAJ7TC53_PETMA</name>
<feature type="compositionally biased region" description="Low complexity" evidence="2">
    <location>
        <begin position="19"/>
        <end position="30"/>
    </location>
</feature>
<dbReference type="InterPro" id="IPR008862">
    <property type="entry name" value="Tcp11"/>
</dbReference>
<dbReference type="PANTHER" id="PTHR12832">
    <property type="entry name" value="TESTIS-SPECIFIC PROTEIN PBS13 T-COMPLEX 11"/>
    <property type="match status" value="1"/>
</dbReference>
<evidence type="ECO:0000256" key="2">
    <source>
        <dbReference type="SAM" id="MobiDB-lite"/>
    </source>
</evidence>
<evidence type="ECO:0000313" key="4">
    <source>
        <dbReference type="RefSeq" id="XP_032814242.1"/>
    </source>
</evidence>
<dbReference type="RefSeq" id="XP_032814245.1">
    <property type="nucleotide sequence ID" value="XM_032958354.1"/>
</dbReference>
<dbReference type="RefSeq" id="XP_032814242.1">
    <property type="nucleotide sequence ID" value="XM_032958351.1"/>
</dbReference>
<feature type="region of interest" description="Disordered" evidence="2">
    <location>
        <begin position="1"/>
        <end position="42"/>
    </location>
</feature>
<keyword evidence="3" id="KW-1185">Reference proteome</keyword>
<dbReference type="PANTHER" id="PTHR12832:SF11">
    <property type="entry name" value="LD23868P"/>
    <property type="match status" value="1"/>
</dbReference>
<evidence type="ECO:0000256" key="1">
    <source>
        <dbReference type="ARBA" id="ARBA00010954"/>
    </source>
</evidence>
<proteinExistence type="inferred from homology"/>
<evidence type="ECO:0000313" key="3">
    <source>
        <dbReference type="Proteomes" id="UP001318040"/>
    </source>
</evidence>